<dbReference type="RefSeq" id="WP_003098214.1">
    <property type="nucleotide sequence ID" value="NZ_AP024513.1"/>
</dbReference>
<evidence type="ECO:0000313" key="4">
    <source>
        <dbReference type="EMBL" id="CRP89498.1"/>
    </source>
</evidence>
<evidence type="ECO:0000313" key="5">
    <source>
        <dbReference type="EMBL" id="OTI57687.1"/>
    </source>
</evidence>
<dbReference type="InterPro" id="IPR050109">
    <property type="entry name" value="HTH-type_TetR-like_transc_reg"/>
</dbReference>
<reference evidence="4" key="1">
    <citation type="submission" date="2015-06" db="EMBL/GenBank/DDBJ databases">
        <authorList>
            <person name="Radhakrishnan R."/>
            <person name="Underwood A."/>
            <person name="Al-Shahib A."/>
        </authorList>
    </citation>
    <scope>NUCLEOTIDE SEQUENCE</scope>
    <source>
        <strain evidence="4">P19_London_7_VIM_2_05_10</strain>
    </source>
</reference>
<feature type="domain" description="HTH tetR-type" evidence="3">
    <location>
        <begin position="6"/>
        <end position="66"/>
    </location>
</feature>
<protein>
    <submittedName>
        <fullName evidence="4">HTH-type transcriptional regulator RutR</fullName>
    </submittedName>
    <submittedName>
        <fullName evidence="5">TetR family transcriptional regulator</fullName>
    </submittedName>
</protein>
<dbReference type="SUPFAM" id="SSF46689">
    <property type="entry name" value="Homeodomain-like"/>
    <property type="match status" value="1"/>
</dbReference>
<dbReference type="Gene3D" id="1.10.10.60">
    <property type="entry name" value="Homeodomain-like"/>
    <property type="match status" value="1"/>
</dbReference>
<evidence type="ECO:0000313" key="8">
    <source>
        <dbReference type="Proteomes" id="UP000194857"/>
    </source>
</evidence>
<reference evidence="5 8" key="3">
    <citation type="submission" date="2017-05" db="EMBL/GenBank/DDBJ databases">
        <authorList>
            <person name="Song R."/>
            <person name="Chenine A.L."/>
            <person name="Ruprecht R.M."/>
        </authorList>
    </citation>
    <scope>NUCLEOTIDE SEQUENCE [LARGE SCALE GENOMIC DNA]</scope>
    <source>
        <strain evidence="5 8">S567_C10_BS</strain>
    </source>
</reference>
<accession>A0A1S1C007</accession>
<dbReference type="Proteomes" id="UP000284767">
    <property type="component" value="Unassembled WGS sequence"/>
</dbReference>
<sequence length="216" mass="23910">MKKIRQRNLQLILDAACEVFADCGFSAARLSDVAERAGVAKANVLYYYRSKAQLYEAVLDSIVEPLLEASRPFAGDQPPAEALRAYVDNKMRIGAERPHAARVFSCEIMRGAPRMPAPLLERLDAQAERNAERIRQWIDEGLLAPLDPYHLLLNLWAMTESYALGGWQLARLTGQAGLDASDYRQAAENIVRLVCAGCLALPGEAAPRRRFRALAG</sequence>
<dbReference type="EMBL" id="CVVU01000251">
    <property type="protein sequence ID" value="CRP89498.1"/>
    <property type="molecule type" value="Genomic_DNA"/>
</dbReference>
<dbReference type="SUPFAM" id="SSF48498">
    <property type="entry name" value="Tetracyclin repressor-like, C-terminal domain"/>
    <property type="match status" value="1"/>
</dbReference>
<feature type="DNA-binding region" description="H-T-H motif" evidence="2">
    <location>
        <begin position="29"/>
        <end position="48"/>
    </location>
</feature>
<dbReference type="Proteomes" id="UP000194857">
    <property type="component" value="Unassembled WGS sequence"/>
</dbReference>
<dbReference type="InterPro" id="IPR001647">
    <property type="entry name" value="HTH_TetR"/>
</dbReference>
<dbReference type="EMBL" id="NSNE01000002">
    <property type="protein sequence ID" value="RPM21838.1"/>
    <property type="molecule type" value="Genomic_DNA"/>
</dbReference>
<evidence type="ECO:0000256" key="1">
    <source>
        <dbReference type="ARBA" id="ARBA00023125"/>
    </source>
</evidence>
<keyword evidence="1 2" id="KW-0238">DNA-binding</keyword>
<dbReference type="Pfam" id="PF00440">
    <property type="entry name" value="TetR_N"/>
    <property type="match status" value="1"/>
</dbReference>
<dbReference type="InterPro" id="IPR036271">
    <property type="entry name" value="Tet_transcr_reg_TetR-rel_C_sf"/>
</dbReference>
<evidence type="ECO:0000313" key="9">
    <source>
        <dbReference type="Proteomes" id="UP000284767"/>
    </source>
</evidence>
<gene>
    <name evidence="4" type="primary">rutR_3</name>
    <name evidence="5" type="ORF">CAZ10_26035</name>
    <name evidence="6" type="ORF">IPC1295_06145</name>
    <name evidence="4" type="ORF">PAERUG_P19_London_7_VIM_2_05_10_05921</name>
</gene>
<dbReference type="InterPro" id="IPR009057">
    <property type="entry name" value="Homeodomain-like_sf"/>
</dbReference>
<evidence type="ECO:0000256" key="2">
    <source>
        <dbReference type="PROSITE-ProRule" id="PRU00335"/>
    </source>
</evidence>
<dbReference type="GO" id="GO:0003700">
    <property type="term" value="F:DNA-binding transcription factor activity"/>
    <property type="evidence" value="ECO:0007669"/>
    <property type="project" value="TreeGrafter"/>
</dbReference>
<dbReference type="PANTHER" id="PTHR30055:SF196">
    <property type="entry name" value="HTH-TYPE TRANSCRIPTIONAL REGULATOR RUTR"/>
    <property type="match status" value="1"/>
</dbReference>
<dbReference type="PRINTS" id="PR00455">
    <property type="entry name" value="HTHTETR"/>
</dbReference>
<accession>A0A0C7CWC5</accession>
<reference evidence="6 9" key="5">
    <citation type="submission" date="2019-01" db="EMBL/GenBank/DDBJ databases">
        <title>The Pseudomonas aeruginosa pan-genome provides new insights on its population structure, horizontal gene transfer and pathogenicity.</title>
        <authorList>
            <person name="Freschi L."/>
            <person name="Vincent A.T."/>
            <person name="Jeukens J."/>
            <person name="Emond-Rheault J.-G."/>
            <person name="Kukavica-Ibrulj I."/>
            <person name="Dupont M.-J."/>
            <person name="Charette S.J."/>
            <person name="Boyle B."/>
            <person name="Levesque R.C."/>
        </authorList>
    </citation>
    <scope>NUCLEOTIDE SEQUENCE [LARGE SCALE GENOMIC DNA]</scope>
    <source>
        <strain evidence="6 9">PA-W36</strain>
    </source>
</reference>
<dbReference type="Proteomes" id="UP000045039">
    <property type="component" value="Unassembled WGS sequence"/>
</dbReference>
<comment type="caution">
    <text evidence="5">The sequence shown here is derived from an EMBL/GenBank/DDBJ whole genome shotgun (WGS) entry which is preliminary data.</text>
</comment>
<reference evidence="6 9" key="4">
    <citation type="submission" date="2017-08" db="EMBL/GenBank/DDBJ databases">
        <authorList>
            <person name="Feschi L."/>
            <person name="Jeukens J."/>
            <person name="Emond-Rheault J.-G."/>
            <person name="Kukavica-Ibrulj I."/>
            <person name="Boyle B."/>
            <person name="Levesque R.C."/>
        </authorList>
    </citation>
    <scope>NUCLEOTIDE SEQUENCE [LARGE SCALE GENOMIC DNA]</scope>
    <source>
        <strain evidence="6 9">PA-W36</strain>
    </source>
</reference>
<dbReference type="PROSITE" id="PS50977">
    <property type="entry name" value="HTH_TETR_2"/>
    <property type="match status" value="1"/>
</dbReference>
<dbReference type="EMBL" id="NFFZ01000016">
    <property type="protein sequence ID" value="OTI57687.1"/>
    <property type="molecule type" value="Genomic_DNA"/>
</dbReference>
<name>A0A0C7CWC5_PSEAI</name>
<dbReference type="GO" id="GO:0000976">
    <property type="term" value="F:transcription cis-regulatory region binding"/>
    <property type="evidence" value="ECO:0007669"/>
    <property type="project" value="TreeGrafter"/>
</dbReference>
<dbReference type="Gene3D" id="1.10.357.10">
    <property type="entry name" value="Tetracycline Repressor, domain 2"/>
    <property type="match status" value="1"/>
</dbReference>
<dbReference type="InterPro" id="IPR013573">
    <property type="entry name" value="Tscrpt_reg_YcdC_C"/>
</dbReference>
<evidence type="ECO:0000313" key="7">
    <source>
        <dbReference type="Proteomes" id="UP000045039"/>
    </source>
</evidence>
<dbReference type="PANTHER" id="PTHR30055">
    <property type="entry name" value="HTH-TYPE TRANSCRIPTIONAL REGULATOR RUTR"/>
    <property type="match status" value="1"/>
</dbReference>
<organism evidence="5 8">
    <name type="scientific">Pseudomonas aeruginosa</name>
    <dbReference type="NCBI Taxonomy" id="287"/>
    <lineage>
        <taxon>Bacteria</taxon>
        <taxon>Pseudomonadati</taxon>
        <taxon>Pseudomonadota</taxon>
        <taxon>Gammaproteobacteria</taxon>
        <taxon>Pseudomonadales</taxon>
        <taxon>Pseudomonadaceae</taxon>
        <taxon>Pseudomonas</taxon>
    </lineage>
</organism>
<dbReference type="AlphaFoldDB" id="A0A0C7CWC5"/>
<evidence type="ECO:0000259" key="3">
    <source>
        <dbReference type="PROSITE" id="PS50977"/>
    </source>
</evidence>
<dbReference type="GO" id="GO:0045892">
    <property type="term" value="P:negative regulation of DNA-templated transcription"/>
    <property type="evidence" value="ECO:0007669"/>
    <property type="project" value="InterPro"/>
</dbReference>
<dbReference type="Pfam" id="PF08362">
    <property type="entry name" value="TetR_C_3"/>
    <property type="match status" value="1"/>
</dbReference>
<reference evidence="7" key="2">
    <citation type="submission" date="2015-06" db="EMBL/GenBank/DDBJ databases">
        <authorList>
            <person name="Radhakrishnan Rajesh"/>
            <person name="Underwood Anthony"/>
            <person name="Al-Shahib Ali"/>
        </authorList>
    </citation>
    <scope>NUCLEOTIDE SEQUENCE [LARGE SCALE GENOMIC DNA]</scope>
    <source>
        <strain evidence="7">P19_London_7_VIM_2_05_10</strain>
    </source>
</reference>
<evidence type="ECO:0000313" key="6">
    <source>
        <dbReference type="EMBL" id="RPM21838.1"/>
    </source>
</evidence>
<proteinExistence type="predicted"/>